<feature type="compositionally biased region" description="Low complexity" evidence="2">
    <location>
        <begin position="233"/>
        <end position="244"/>
    </location>
</feature>
<dbReference type="AlphaFoldDB" id="A0A8J5XS32"/>
<evidence type="ECO:0000256" key="2">
    <source>
        <dbReference type="SAM" id="MobiDB-lite"/>
    </source>
</evidence>
<organism evidence="3 4">
    <name type="scientific">Diacronema lutheri</name>
    <name type="common">Unicellular marine alga</name>
    <name type="synonym">Monochrysis lutheri</name>
    <dbReference type="NCBI Taxonomy" id="2081491"/>
    <lineage>
        <taxon>Eukaryota</taxon>
        <taxon>Haptista</taxon>
        <taxon>Haptophyta</taxon>
        <taxon>Pavlovophyceae</taxon>
        <taxon>Pavlovales</taxon>
        <taxon>Pavlovaceae</taxon>
        <taxon>Diacronema</taxon>
    </lineage>
</organism>
<feature type="compositionally biased region" description="Basic and acidic residues" evidence="2">
    <location>
        <begin position="360"/>
        <end position="376"/>
    </location>
</feature>
<protein>
    <submittedName>
        <fullName evidence="3">Uncharacterized protein</fullName>
    </submittedName>
</protein>
<feature type="region of interest" description="Disordered" evidence="2">
    <location>
        <begin position="702"/>
        <end position="729"/>
    </location>
</feature>
<feature type="region of interest" description="Disordered" evidence="2">
    <location>
        <begin position="397"/>
        <end position="432"/>
    </location>
</feature>
<keyword evidence="1" id="KW-0175">Coiled coil</keyword>
<feature type="compositionally biased region" description="Pro residues" evidence="2">
    <location>
        <begin position="667"/>
        <end position="677"/>
    </location>
</feature>
<feature type="compositionally biased region" description="Low complexity" evidence="2">
    <location>
        <begin position="546"/>
        <end position="560"/>
    </location>
</feature>
<feature type="region of interest" description="Disordered" evidence="2">
    <location>
        <begin position="231"/>
        <end position="252"/>
    </location>
</feature>
<proteinExistence type="predicted"/>
<dbReference type="EMBL" id="JAGTXO010000013">
    <property type="protein sequence ID" value="KAG8464395.1"/>
    <property type="molecule type" value="Genomic_DNA"/>
</dbReference>
<evidence type="ECO:0000313" key="4">
    <source>
        <dbReference type="Proteomes" id="UP000751190"/>
    </source>
</evidence>
<evidence type="ECO:0000313" key="3">
    <source>
        <dbReference type="EMBL" id="KAG8464395.1"/>
    </source>
</evidence>
<feature type="region of interest" description="Disordered" evidence="2">
    <location>
        <begin position="658"/>
        <end position="678"/>
    </location>
</feature>
<reference evidence="3" key="1">
    <citation type="submission" date="2021-05" db="EMBL/GenBank/DDBJ databases">
        <title>The genome of the haptophyte Pavlova lutheri (Diacronema luteri, Pavlovales) - a model for lipid biosynthesis in eukaryotic algae.</title>
        <authorList>
            <person name="Hulatt C.J."/>
            <person name="Posewitz M.C."/>
        </authorList>
    </citation>
    <scope>NUCLEOTIDE SEQUENCE</scope>
    <source>
        <strain evidence="3">NIVA-4/92</strain>
    </source>
</reference>
<accession>A0A8J5XS32</accession>
<dbReference type="OMA" id="DESARHY"/>
<dbReference type="Proteomes" id="UP000751190">
    <property type="component" value="Unassembled WGS sequence"/>
</dbReference>
<evidence type="ECO:0000256" key="1">
    <source>
        <dbReference type="SAM" id="Coils"/>
    </source>
</evidence>
<name>A0A8J5XS32_DIALT</name>
<feature type="region of interest" description="Disordered" evidence="2">
    <location>
        <begin position="792"/>
        <end position="811"/>
    </location>
</feature>
<gene>
    <name evidence="3" type="ORF">KFE25_003458</name>
</gene>
<feature type="coiled-coil region" evidence="1">
    <location>
        <begin position="124"/>
        <end position="151"/>
    </location>
</feature>
<comment type="caution">
    <text evidence="3">The sequence shown here is derived from an EMBL/GenBank/DDBJ whole genome shotgun (WGS) entry which is preliminary data.</text>
</comment>
<keyword evidence="4" id="KW-1185">Reference proteome</keyword>
<sequence>MAQPKPTRLQVESRMSLPGMASVFVSKRPALRRREQRAAELHAALVAETDREFARLTAPFEIRSAPRPLLVSAPSCYVALRSLAPIIAEPPPVVLAPATVREWEAEDAYDRARDARTAVCELLHALAGAAADQAEARAERLRRRAAREARAHLRTLGADAHLGKALLDARLYDESARHYLRALKRRPAAGGTGSGGLDAGFEAAIAHIRLGERFGALHSLPSPRPLGVRPLRGAAPGAADTGGAREPGSAARAVAAKAPGDASERVPPAAHARGAEATHAIDRCDVALLAEVTPRRTVSALAAERAEVRRAVSQTHAALLRTVYELLCRRSRERLVREAENAAAPSSDEFPRAALAARRPGAERRTRAHGEGEARAHGGAAARGRVRAAWVSVTKEGEEALRQPSPAKLRATSEAKAVRPATAPPAPHDWQRVSPCARPLEVAGAVRASAVRERVRAALARAYAPERLLDVSRGVFCDFAREAGLAMRARRGADVPLDARDGADEGAGGVQTEREAAMAAADAALEAAAQMLQPSSDAQPTPSEPRSPMCARAAAPSAPANDTGSWAPKTVTFGHFVLALGVFSFRRFPHVPPMLLSERLDETLRECVEPWARAQPAALCAADFASPSPLGRALRAHAPVLARLFRAYAEATGARLRADEGARRAPAPTPVPAPAQPEPLHLELPEWLGFWADLGLLAVPGERGREGEAGSTQDGHADERAGAAGANGAAHGYSGARLHACLVAAMLDARDGDDVVAAVVTHEKQQRAQPHAPGLRAASFAPAIARVLESDARGEDGSVQPRAPPPGSHAAASLSARVDALLRGQLVRAWSSSAMIELGVAHAPSSAAFLETRQLVLRLAAAPERVAGLARD</sequence>
<feature type="region of interest" description="Disordered" evidence="2">
    <location>
        <begin position="358"/>
        <end position="381"/>
    </location>
</feature>
<feature type="region of interest" description="Disordered" evidence="2">
    <location>
        <begin position="530"/>
        <end position="563"/>
    </location>
</feature>